<gene>
    <name evidence="4" type="ORF">PMACD_LOCUS14570</name>
</gene>
<dbReference type="PANTHER" id="PTHR10642:SF25">
    <property type="entry name" value="RNASE H TYPE-1 DOMAIN-CONTAINING PROTEIN"/>
    <property type="match status" value="1"/>
</dbReference>
<evidence type="ECO:0000313" key="4">
    <source>
        <dbReference type="EMBL" id="CAF4939199.1"/>
    </source>
</evidence>
<dbReference type="Pfam" id="PF00075">
    <property type="entry name" value="RNase_H"/>
    <property type="match status" value="1"/>
</dbReference>
<feature type="domain" description="RNase H type-1" evidence="3">
    <location>
        <begin position="64"/>
        <end position="196"/>
    </location>
</feature>
<feature type="region of interest" description="Disordered" evidence="2">
    <location>
        <begin position="348"/>
        <end position="367"/>
    </location>
</feature>
<evidence type="ECO:0000313" key="5">
    <source>
        <dbReference type="Proteomes" id="UP000663880"/>
    </source>
</evidence>
<feature type="compositionally biased region" description="Polar residues" evidence="2">
    <location>
        <begin position="350"/>
        <end position="360"/>
    </location>
</feature>
<evidence type="ECO:0000259" key="3">
    <source>
        <dbReference type="PROSITE" id="PS50879"/>
    </source>
</evidence>
<dbReference type="Proteomes" id="UP000663880">
    <property type="component" value="Unassembled WGS sequence"/>
</dbReference>
<dbReference type="InterPro" id="IPR036397">
    <property type="entry name" value="RNaseH_sf"/>
</dbReference>
<dbReference type="AlphaFoldDB" id="A0A821X984"/>
<accession>A0A821X984</accession>
<reference evidence="4" key="1">
    <citation type="submission" date="2021-02" db="EMBL/GenBank/DDBJ databases">
        <authorList>
            <person name="Steward A R."/>
        </authorList>
    </citation>
    <scope>NUCLEOTIDE SEQUENCE</scope>
</reference>
<comment type="similarity">
    <text evidence="1">Belongs to the RNase H family.</text>
</comment>
<dbReference type="Gene3D" id="3.30.420.10">
    <property type="entry name" value="Ribonuclease H-like superfamily/Ribonuclease H"/>
    <property type="match status" value="1"/>
</dbReference>
<organism evidence="4 5">
    <name type="scientific">Pieris macdunnoughi</name>
    <dbReference type="NCBI Taxonomy" id="345717"/>
    <lineage>
        <taxon>Eukaryota</taxon>
        <taxon>Metazoa</taxon>
        <taxon>Ecdysozoa</taxon>
        <taxon>Arthropoda</taxon>
        <taxon>Hexapoda</taxon>
        <taxon>Insecta</taxon>
        <taxon>Pterygota</taxon>
        <taxon>Neoptera</taxon>
        <taxon>Endopterygota</taxon>
        <taxon>Lepidoptera</taxon>
        <taxon>Glossata</taxon>
        <taxon>Ditrysia</taxon>
        <taxon>Papilionoidea</taxon>
        <taxon>Pieridae</taxon>
        <taxon>Pierinae</taxon>
        <taxon>Pieris</taxon>
    </lineage>
</organism>
<evidence type="ECO:0000256" key="1">
    <source>
        <dbReference type="ARBA" id="ARBA00005300"/>
    </source>
</evidence>
<dbReference type="CDD" id="cd09276">
    <property type="entry name" value="Rnase_HI_RT_non_LTR"/>
    <property type="match status" value="1"/>
</dbReference>
<dbReference type="PANTHER" id="PTHR10642">
    <property type="entry name" value="RIBONUCLEASE H1"/>
    <property type="match status" value="1"/>
</dbReference>
<feature type="region of interest" description="Disordered" evidence="2">
    <location>
        <begin position="28"/>
        <end position="55"/>
    </location>
</feature>
<sequence>MWSGHTLSWNTPLDMRIKEAAALYEARTGRSVDSDEEEIESRTPYHKLPHPSDRPAIKYTDAETPVQTAIYTDGSKTPNGVGAAWVYIREGVEVKKKKIKLASYCTVYQAELAALRSATEYARTLKGEEVNIYSDSKASLEAITHSRSCNPQVVKIRRAIGEAEKRGQKINLHWLKAHIGTPGNERADELAKEAAEKLKTKPEYDKRPLSEVKRKIRERTLEAWQTRYTHSQTGAKTKEFLPDIKVAYKTVKDKMFEEHTVQVITGHGAFAEYLHRFKLKDDAACPCDQITPQTSTHMLLECPIMGLSRYDFEIQTGKTMTSAEMPTILKDSRLQLERFCKEIVRKTRKMNGSGSGSRDVQPTVARP</sequence>
<dbReference type="PROSITE" id="PS50879">
    <property type="entry name" value="RNASE_H_1"/>
    <property type="match status" value="1"/>
</dbReference>
<name>A0A821X984_9NEOP</name>
<dbReference type="InterPro" id="IPR050092">
    <property type="entry name" value="RNase_H"/>
</dbReference>
<dbReference type="OrthoDB" id="411871at2759"/>
<evidence type="ECO:0000256" key="2">
    <source>
        <dbReference type="SAM" id="MobiDB-lite"/>
    </source>
</evidence>
<dbReference type="InterPro" id="IPR012337">
    <property type="entry name" value="RNaseH-like_sf"/>
</dbReference>
<dbReference type="GO" id="GO:0003676">
    <property type="term" value="F:nucleic acid binding"/>
    <property type="evidence" value="ECO:0007669"/>
    <property type="project" value="InterPro"/>
</dbReference>
<proteinExistence type="inferred from homology"/>
<dbReference type="SUPFAM" id="SSF53098">
    <property type="entry name" value="Ribonuclease H-like"/>
    <property type="match status" value="1"/>
</dbReference>
<dbReference type="GO" id="GO:0004523">
    <property type="term" value="F:RNA-DNA hybrid ribonuclease activity"/>
    <property type="evidence" value="ECO:0007669"/>
    <property type="project" value="InterPro"/>
</dbReference>
<keyword evidence="5" id="KW-1185">Reference proteome</keyword>
<dbReference type="InterPro" id="IPR002156">
    <property type="entry name" value="RNaseH_domain"/>
</dbReference>
<dbReference type="EMBL" id="CAJOBZ010000066">
    <property type="protein sequence ID" value="CAF4939199.1"/>
    <property type="molecule type" value="Genomic_DNA"/>
</dbReference>
<dbReference type="GO" id="GO:0043137">
    <property type="term" value="P:DNA replication, removal of RNA primer"/>
    <property type="evidence" value="ECO:0007669"/>
    <property type="project" value="TreeGrafter"/>
</dbReference>
<comment type="caution">
    <text evidence="4">The sequence shown here is derived from an EMBL/GenBank/DDBJ whole genome shotgun (WGS) entry which is preliminary data.</text>
</comment>
<protein>
    <recommendedName>
        <fullName evidence="3">RNase H type-1 domain-containing protein</fullName>
    </recommendedName>
</protein>